<dbReference type="AlphaFoldDB" id="A0A2A9NRI2"/>
<feature type="non-terminal residue" evidence="2">
    <location>
        <position position="253"/>
    </location>
</feature>
<dbReference type="SUPFAM" id="SSF52540">
    <property type="entry name" value="P-loop containing nucleoside triphosphate hydrolases"/>
    <property type="match status" value="1"/>
</dbReference>
<sequence length="253" mass="28339">IFENLSNTIILTGPLGSGKTASVYACAEELNWDVFEVYPGIGKRNGASIEHLIGDVGKNHLVRKSTLARSSDGHDNSSPVLHPHPVNDVDRGTNVTEMFEMKIRHGSTLGNFGFLENIVSEENQTLAPRQSLVLVEEADILFKDDVHFWPTIINFIRECKRPVILTCNGKCVNISLIPTSELPLQTVLTFRPCTPSLVASYLQGICRTEGRLVCHDALMRLYEKSNYEDYQWTNEQLTVPDLRRTLNALQLVC</sequence>
<reference evidence="2 3" key="1">
    <citation type="submission" date="2014-02" db="EMBL/GenBank/DDBJ databases">
        <title>Transposable element dynamics among asymbiotic and ectomycorrhizal Amanita fungi.</title>
        <authorList>
            <consortium name="DOE Joint Genome Institute"/>
            <person name="Hess J."/>
            <person name="Skrede I."/>
            <person name="Wolfe B."/>
            <person name="LaButti K."/>
            <person name="Ohm R.A."/>
            <person name="Grigoriev I.V."/>
            <person name="Pringle A."/>
        </authorList>
    </citation>
    <scope>NUCLEOTIDE SEQUENCE [LARGE SCALE GENOMIC DNA]</scope>
    <source>
        <strain evidence="2 3">SKay4041</strain>
    </source>
</reference>
<evidence type="ECO:0000313" key="3">
    <source>
        <dbReference type="Proteomes" id="UP000242287"/>
    </source>
</evidence>
<dbReference type="Proteomes" id="UP000242287">
    <property type="component" value="Unassembled WGS sequence"/>
</dbReference>
<dbReference type="EMBL" id="KZ301977">
    <property type="protein sequence ID" value="PFH52728.1"/>
    <property type="molecule type" value="Genomic_DNA"/>
</dbReference>
<proteinExistence type="predicted"/>
<dbReference type="STRING" id="703135.A0A2A9NRI2"/>
<feature type="region of interest" description="Disordered" evidence="1">
    <location>
        <begin position="67"/>
        <end position="91"/>
    </location>
</feature>
<dbReference type="InterPro" id="IPR027417">
    <property type="entry name" value="P-loop_NTPase"/>
</dbReference>
<keyword evidence="3" id="KW-1185">Reference proteome</keyword>
<evidence type="ECO:0000256" key="1">
    <source>
        <dbReference type="SAM" id="MobiDB-lite"/>
    </source>
</evidence>
<accession>A0A2A9NRI2</accession>
<dbReference type="GO" id="GO:0005634">
    <property type="term" value="C:nucleus"/>
    <property type="evidence" value="ECO:0007669"/>
    <property type="project" value="TreeGrafter"/>
</dbReference>
<organism evidence="2 3">
    <name type="scientific">Amanita thiersii Skay4041</name>
    <dbReference type="NCBI Taxonomy" id="703135"/>
    <lineage>
        <taxon>Eukaryota</taxon>
        <taxon>Fungi</taxon>
        <taxon>Dikarya</taxon>
        <taxon>Basidiomycota</taxon>
        <taxon>Agaricomycotina</taxon>
        <taxon>Agaricomycetes</taxon>
        <taxon>Agaricomycetidae</taxon>
        <taxon>Agaricales</taxon>
        <taxon>Pluteineae</taxon>
        <taxon>Amanitaceae</taxon>
        <taxon>Amanita</taxon>
    </lineage>
</organism>
<protein>
    <recommendedName>
        <fullName evidence="4">AAA+ ATPase domain-containing protein</fullName>
    </recommendedName>
</protein>
<dbReference type="PANTHER" id="PTHR23389">
    <property type="entry name" value="CHROMOSOME TRANSMISSION FIDELITY FACTOR 18"/>
    <property type="match status" value="1"/>
</dbReference>
<dbReference type="GO" id="GO:0003677">
    <property type="term" value="F:DNA binding"/>
    <property type="evidence" value="ECO:0007669"/>
    <property type="project" value="TreeGrafter"/>
</dbReference>
<evidence type="ECO:0008006" key="4">
    <source>
        <dbReference type="Google" id="ProtNLM"/>
    </source>
</evidence>
<gene>
    <name evidence="2" type="ORF">AMATHDRAFT_100329</name>
</gene>
<dbReference type="OrthoDB" id="9996895at2759"/>
<evidence type="ECO:0000313" key="2">
    <source>
        <dbReference type="EMBL" id="PFH52728.1"/>
    </source>
</evidence>
<dbReference type="Gene3D" id="3.40.50.300">
    <property type="entry name" value="P-loop containing nucleotide triphosphate hydrolases"/>
    <property type="match status" value="1"/>
</dbReference>
<dbReference type="PANTHER" id="PTHR23389:SF21">
    <property type="entry name" value="ATPASE FAMILY AAA DOMAIN-CONTAINING PROTEIN 5"/>
    <property type="match status" value="1"/>
</dbReference>
<name>A0A2A9NRI2_9AGAR</name>
<feature type="non-terminal residue" evidence="2">
    <location>
        <position position="1"/>
    </location>
</feature>